<dbReference type="EMBL" id="CP034539">
    <property type="protein sequence ID" value="AZQ40958.1"/>
    <property type="molecule type" value="Genomic_DNA"/>
</dbReference>
<feature type="region of interest" description="Disordered" evidence="1">
    <location>
        <begin position="38"/>
        <end position="98"/>
    </location>
</feature>
<dbReference type="Proteomes" id="UP000280298">
    <property type="component" value="Chromosome"/>
</dbReference>
<evidence type="ECO:0000256" key="1">
    <source>
        <dbReference type="SAM" id="MobiDB-lite"/>
    </source>
</evidence>
<keyword evidence="2" id="KW-0812">Transmembrane</keyword>
<feature type="transmembrane region" description="Helical" evidence="2">
    <location>
        <begin position="12"/>
        <end position="32"/>
    </location>
</feature>
<dbReference type="OrthoDB" id="4252921at2"/>
<keyword evidence="4" id="KW-1185">Reference proteome</keyword>
<dbReference type="KEGG" id="scya:EJ357_47120"/>
<evidence type="ECO:0000313" key="4">
    <source>
        <dbReference type="Proteomes" id="UP000280298"/>
    </source>
</evidence>
<sequence length="98" mass="9912">MVWLTNGPDAGQLVGAAVQAAAGISAFVWALFQHPAERPRDEAVDTGAARAGDSGTASTGIKRPGGRGRWTAKVKKTGNSTANGPGSKASSGIDYSEN</sequence>
<protein>
    <submittedName>
        <fullName evidence="3">Uncharacterized protein</fullName>
    </submittedName>
</protein>
<feature type="compositionally biased region" description="Polar residues" evidence="1">
    <location>
        <begin position="77"/>
        <end position="90"/>
    </location>
</feature>
<feature type="compositionally biased region" description="Basic residues" evidence="1">
    <location>
        <begin position="64"/>
        <end position="76"/>
    </location>
</feature>
<evidence type="ECO:0000313" key="3">
    <source>
        <dbReference type="EMBL" id="AZQ40958.1"/>
    </source>
</evidence>
<gene>
    <name evidence="3" type="ORF">EJ357_47120</name>
</gene>
<accession>A0A3Q9F1C6</accession>
<dbReference type="AlphaFoldDB" id="A0A3Q9F1C6"/>
<name>A0A3Q9F1C6_9ACTN</name>
<evidence type="ECO:0000256" key="2">
    <source>
        <dbReference type="SAM" id="Phobius"/>
    </source>
</evidence>
<organism evidence="3 4">
    <name type="scientific">Streptomyces cyaneochromogenes</name>
    <dbReference type="NCBI Taxonomy" id="2496836"/>
    <lineage>
        <taxon>Bacteria</taxon>
        <taxon>Bacillati</taxon>
        <taxon>Actinomycetota</taxon>
        <taxon>Actinomycetes</taxon>
        <taxon>Kitasatosporales</taxon>
        <taxon>Streptomycetaceae</taxon>
        <taxon>Streptomyces</taxon>
    </lineage>
</organism>
<keyword evidence="2" id="KW-1133">Transmembrane helix</keyword>
<proteinExistence type="predicted"/>
<keyword evidence="2" id="KW-0472">Membrane</keyword>
<reference evidence="3 4" key="1">
    <citation type="journal article" date="2019" name="Int. J. Syst. Evol. Microbiol.">
        <title>Streptomyces cyaneochromogenes sp. nov., a blue pigment-producing actinomycete from manganese-contaminated soil.</title>
        <authorList>
            <person name="Tang X."/>
            <person name="Zhao J."/>
            <person name="Li K."/>
            <person name="Chen Z."/>
            <person name="Sun Y."/>
            <person name="Gao J."/>
        </authorList>
    </citation>
    <scope>NUCLEOTIDE SEQUENCE [LARGE SCALE GENOMIC DNA]</scope>
    <source>
        <strain evidence="3 4">MK-45</strain>
    </source>
</reference>